<feature type="domain" description="TcdA/TcdB toxin pore forming" evidence="1">
    <location>
        <begin position="1"/>
        <end position="450"/>
    </location>
</feature>
<gene>
    <name evidence="2" type="ORF">JCM31447_22570</name>
</gene>
<keyword evidence="3" id="KW-1185">Reference proteome</keyword>
<name>A0A4V0P2N1_FLUSA</name>
<sequence length="560" mass="64341">MLGESAASASLNTLSVPLTGLAIGFNAFASAAAVSQEDSIHLANYFYSYEQELSKYKVTAASNESDFHKDIFAMPVVPLAYKNWIYNNNKFQSANYTNAMIKEVDLSKRDQIKLQFGDHYVYQTSRYEDLDGLSHTYISSFGPNPRAILDNHHLIPIKNLLHFTLGDEDFVILDKISTSKPIILPIVPTTDISYNFGYTPGILSRHDAELSSVLKMQKYGNFLFEYMTGIFTEFSIRELFFDYKSTEITIKLGENNRFLFTPVVPDNWKNLITYNIYGNKGHYFLKTAEAVNYKIHTNSANEKWIIDMGSIKSNIKIENNSIKFGNNCIQFPSEIKAKEILLLHANGAISSVQLDTEKQNYISYDFSKLNLSKNDFIIMLQSQSVANNQAHGYIEVEKYPVDSTYSSKSWYDIEHNTIISPLLLSKKSTQIDLFLVGRVGDYIYYYDQKNSDIYFQEKNKRETYLLESNVKNIQLFPDHIIVEKLDKYIISFFDPRKKTLLEVISNKISKNEIHKIAKENGYNIGNEVLLFNHTKKFIGWYLSNIDIMVDVDKINNHIKG</sequence>
<evidence type="ECO:0000259" key="1">
    <source>
        <dbReference type="Pfam" id="PF12920"/>
    </source>
</evidence>
<dbReference type="AlphaFoldDB" id="A0A4V0P2N1"/>
<dbReference type="Pfam" id="PF12920">
    <property type="entry name" value="TcdA_TcdB_pore"/>
    <property type="match status" value="1"/>
</dbReference>
<dbReference type="EMBL" id="AP019368">
    <property type="protein sequence ID" value="BBH53807.1"/>
    <property type="molecule type" value="Genomic_DNA"/>
</dbReference>
<proteinExistence type="predicted"/>
<evidence type="ECO:0000313" key="3">
    <source>
        <dbReference type="Proteomes" id="UP000291236"/>
    </source>
</evidence>
<dbReference type="InterPro" id="IPR024769">
    <property type="entry name" value="TcdA/TcdB_pore_forming"/>
</dbReference>
<dbReference type="KEGG" id="sbf:JCM31447_22570"/>
<protein>
    <recommendedName>
        <fullName evidence="1">TcdA/TcdB toxin pore forming domain-containing protein</fullName>
    </recommendedName>
</protein>
<dbReference type="Proteomes" id="UP000291236">
    <property type="component" value="Chromosome"/>
</dbReference>
<organism evidence="2 3">
    <name type="scientific">Fluviispira sanaruensis</name>
    <dbReference type="NCBI Taxonomy" id="2493639"/>
    <lineage>
        <taxon>Bacteria</taxon>
        <taxon>Pseudomonadati</taxon>
        <taxon>Bdellovibrionota</taxon>
        <taxon>Oligoflexia</taxon>
        <taxon>Silvanigrellales</taxon>
        <taxon>Silvanigrellaceae</taxon>
        <taxon>Fluviispira</taxon>
    </lineage>
</organism>
<reference evidence="2 3" key="1">
    <citation type="submission" date="2018-12" db="EMBL/GenBank/DDBJ databases">
        <title>Rubrispira sanarue gen. nov., sp., nov., a member of the order Silvanigrellales, isolated from a brackish lake in Hamamatsu Japan.</title>
        <authorList>
            <person name="Maejima Y."/>
            <person name="Iino T."/>
            <person name="Muraguchi Y."/>
            <person name="Fukuda K."/>
            <person name="Nojiri H."/>
            <person name="Ohkuma M."/>
            <person name="Moriuchi R."/>
            <person name="Dohra H."/>
            <person name="Kimbara K."/>
            <person name="Shintani M."/>
        </authorList>
    </citation>
    <scope>NUCLEOTIDE SEQUENCE [LARGE SCALE GENOMIC DNA]</scope>
    <source>
        <strain evidence="2 3">RF1110005</strain>
    </source>
</reference>
<evidence type="ECO:0000313" key="2">
    <source>
        <dbReference type="EMBL" id="BBH53807.1"/>
    </source>
</evidence>
<accession>A0A4V0P2N1</accession>
<dbReference type="RefSeq" id="WP_172603903.1">
    <property type="nucleotide sequence ID" value="NZ_AP019368.1"/>
</dbReference>